<dbReference type="GO" id="GO:0006878">
    <property type="term" value="P:intracellular copper ion homeostasis"/>
    <property type="evidence" value="ECO:0007669"/>
    <property type="project" value="InterPro"/>
</dbReference>
<proteinExistence type="predicted"/>
<dbReference type="Pfam" id="PF05275">
    <property type="entry name" value="CopB"/>
    <property type="match status" value="1"/>
</dbReference>
<dbReference type="OrthoDB" id="9778934at2"/>
<reference evidence="3 4" key="1">
    <citation type="journal article" date="2015" name="Stand. Genomic Sci.">
        <title>Genomic Encyclopedia of Bacterial and Archaeal Type Strains, Phase III: the genomes of soil and plant-associated and newly described type strains.</title>
        <authorList>
            <person name="Whitman W.B."/>
            <person name="Woyke T."/>
            <person name="Klenk H.P."/>
            <person name="Zhou Y."/>
            <person name="Lilburn T.G."/>
            <person name="Beck B.J."/>
            <person name="De Vos P."/>
            <person name="Vandamme P."/>
            <person name="Eisen J.A."/>
            <person name="Garrity G."/>
            <person name="Hugenholtz P."/>
            <person name="Kyrpides N.C."/>
        </authorList>
    </citation>
    <scope>NUCLEOTIDE SEQUENCE [LARGE SCALE GENOMIC DNA]</scope>
    <source>
        <strain evidence="3 4">CGMCC 1.10136</strain>
    </source>
</reference>
<protein>
    <submittedName>
        <fullName evidence="3">Copper resistance protein B</fullName>
    </submittedName>
</protein>
<name>A0A562LV12_9GAMM</name>
<evidence type="ECO:0000256" key="2">
    <source>
        <dbReference type="SAM" id="SignalP"/>
    </source>
</evidence>
<keyword evidence="2" id="KW-0732">Signal</keyword>
<feature type="signal peptide" evidence="2">
    <location>
        <begin position="1"/>
        <end position="24"/>
    </location>
</feature>
<evidence type="ECO:0000313" key="4">
    <source>
        <dbReference type="Proteomes" id="UP000316471"/>
    </source>
</evidence>
<evidence type="ECO:0000256" key="1">
    <source>
        <dbReference type="SAM" id="MobiDB-lite"/>
    </source>
</evidence>
<organism evidence="3 4">
    <name type="scientific">Aerolutibacter ruishenii</name>
    <dbReference type="NCBI Taxonomy" id="686800"/>
    <lineage>
        <taxon>Bacteria</taxon>
        <taxon>Pseudomonadati</taxon>
        <taxon>Pseudomonadota</taxon>
        <taxon>Gammaproteobacteria</taxon>
        <taxon>Lysobacterales</taxon>
        <taxon>Lysobacteraceae</taxon>
        <taxon>Aerolutibacter</taxon>
    </lineage>
</organism>
<dbReference type="Proteomes" id="UP000316471">
    <property type="component" value="Unassembled WGS sequence"/>
</dbReference>
<dbReference type="AlphaFoldDB" id="A0A562LV12"/>
<dbReference type="GO" id="GO:0009279">
    <property type="term" value="C:cell outer membrane"/>
    <property type="evidence" value="ECO:0007669"/>
    <property type="project" value="InterPro"/>
</dbReference>
<keyword evidence="4" id="KW-1185">Reference proteome</keyword>
<feature type="region of interest" description="Disordered" evidence="1">
    <location>
        <begin position="25"/>
        <end position="111"/>
    </location>
</feature>
<evidence type="ECO:0000313" key="3">
    <source>
        <dbReference type="EMBL" id="TWI11489.1"/>
    </source>
</evidence>
<dbReference type="EMBL" id="VLKP01000005">
    <property type="protein sequence ID" value="TWI11489.1"/>
    <property type="molecule type" value="Genomic_DNA"/>
</dbReference>
<dbReference type="RefSeq" id="WP_144813709.1">
    <property type="nucleotide sequence ID" value="NZ_VLKP01000005.1"/>
</dbReference>
<feature type="chain" id="PRO_5021908717" evidence="2">
    <location>
        <begin position="25"/>
        <end position="336"/>
    </location>
</feature>
<dbReference type="GO" id="GO:0005507">
    <property type="term" value="F:copper ion binding"/>
    <property type="evidence" value="ECO:0007669"/>
    <property type="project" value="InterPro"/>
</dbReference>
<accession>A0A562LV12</accession>
<comment type="caution">
    <text evidence="3">The sequence shown here is derived from an EMBL/GenBank/DDBJ whole genome shotgun (WGS) entry which is preliminary data.</text>
</comment>
<sequence length="336" mass="36892">MSRSPALTLLALSVATLLPSAALAQHHAGHHGHATAQSAQEDGEQDPHAMQARPTPVPKAEDPHAGHARHEASQPVEDAHGSHAQDEHAGHMAHAAAPDMPRTPIPPVNDADRAAAFPTLHQHMEHASDFNWYVNFNRLEAWDADEGRGEAWEATAWFGSDLNRLWLRSEGERTDGRTEAADIEVLYGRSVSAWWDVVGGVRQETRPGPSRSWAALGVQGLAPYKFEVQATAYVGDGGRVEANVEAEYELLLTNRLILQPLLELDFAAKNDEPRGVGSGLSKAEAGLRLRYEFTRRFAPYIGVVHERAFGRTADLREADGEHVNDTRFVAGVRLWF</sequence>
<gene>
    <name evidence="3" type="ORF">IP93_01385</name>
</gene>
<dbReference type="InterPro" id="IPR007939">
    <property type="entry name" value="Cu-R_B_prcur"/>
</dbReference>
<feature type="compositionally biased region" description="Basic and acidic residues" evidence="1">
    <location>
        <begin position="59"/>
        <end position="90"/>
    </location>
</feature>